<proteinExistence type="predicted"/>
<evidence type="ECO:0000313" key="2">
    <source>
        <dbReference type="EMBL" id="NUQ88953.1"/>
    </source>
</evidence>
<dbReference type="EMBL" id="JABFXE010000451">
    <property type="protein sequence ID" value="NUQ88953.1"/>
    <property type="molecule type" value="Genomic_DNA"/>
</dbReference>
<reference evidence="2 3" key="1">
    <citation type="submission" date="2020-05" db="EMBL/GenBank/DDBJ databases">
        <title>DNA-SIP metagenomic assembled genomes.</title>
        <authorList>
            <person name="Yu J."/>
        </authorList>
    </citation>
    <scope>NUCLEOTIDE SEQUENCE [LARGE SCALE GENOMIC DNA]</scope>
    <source>
        <strain evidence="2">Bin5.27</strain>
    </source>
</reference>
<sequence>MPLPKTRAEREAYLAERKRLAAEKKAASDAKIQAAKDKRSAARADAAAIPGQMREAVADAWAEGQAAGQPALDAAKARQQELYDRRDELKAELDEKLKTRNILGFKRRKPRD</sequence>
<organism evidence="2 3">
    <name type="scientific">Glycomyces artemisiae</name>
    <dbReference type="NCBI Taxonomy" id="1076443"/>
    <lineage>
        <taxon>Bacteria</taxon>
        <taxon>Bacillati</taxon>
        <taxon>Actinomycetota</taxon>
        <taxon>Actinomycetes</taxon>
        <taxon>Glycomycetales</taxon>
        <taxon>Glycomycetaceae</taxon>
        <taxon>Glycomyces</taxon>
    </lineage>
</organism>
<dbReference type="AlphaFoldDB" id="A0A850CA38"/>
<evidence type="ECO:0000256" key="1">
    <source>
        <dbReference type="SAM" id="Coils"/>
    </source>
</evidence>
<dbReference type="Proteomes" id="UP000574690">
    <property type="component" value="Unassembled WGS sequence"/>
</dbReference>
<keyword evidence="1" id="KW-0175">Coiled coil</keyword>
<gene>
    <name evidence="2" type="ORF">HOQ43_10875</name>
</gene>
<accession>A0A850CA38</accession>
<evidence type="ECO:0000313" key="3">
    <source>
        <dbReference type="Proteomes" id="UP000574690"/>
    </source>
</evidence>
<feature type="coiled-coil region" evidence="1">
    <location>
        <begin position="72"/>
        <end position="99"/>
    </location>
</feature>
<comment type="caution">
    <text evidence="2">The sequence shown here is derived from an EMBL/GenBank/DDBJ whole genome shotgun (WGS) entry which is preliminary data.</text>
</comment>
<protein>
    <submittedName>
        <fullName evidence="2">Uncharacterized protein</fullName>
    </submittedName>
</protein>
<name>A0A850CA38_9ACTN</name>